<reference evidence="1" key="2">
    <citation type="submission" date="2014-03" db="EMBL/GenBank/DDBJ databases">
        <authorList>
            <person name="Genoscope - CEA"/>
        </authorList>
    </citation>
    <scope>NUCLEOTIDE SEQUENCE</scope>
</reference>
<protein>
    <submittedName>
        <fullName evidence="1">Uncharacterized protein</fullName>
    </submittedName>
</protein>
<evidence type="ECO:0000313" key="2">
    <source>
        <dbReference type="Proteomes" id="UP000193380"/>
    </source>
</evidence>
<name>A0A060XUE3_ONCMY</name>
<proteinExistence type="predicted"/>
<dbReference type="AlphaFoldDB" id="A0A060XUE3"/>
<dbReference type="Proteomes" id="UP000193380">
    <property type="component" value="Unassembled WGS sequence"/>
</dbReference>
<dbReference type="PaxDb" id="8022-A0A060XUE3"/>
<sequence>MVPDPLSSSLHGQDPMMLCGEEEAWTPLREAIPRLENLQTHGGILYTGITHDQYVTTLKCMIKQICARTHTQTRTHTHHISSVHFMLSILVQS</sequence>
<reference evidence="1" key="1">
    <citation type="journal article" date="2014" name="Nat. Commun.">
        <title>The rainbow trout genome provides novel insights into evolution after whole-genome duplication in vertebrates.</title>
        <authorList>
            <person name="Berthelot C."/>
            <person name="Brunet F."/>
            <person name="Chalopin D."/>
            <person name="Juanchich A."/>
            <person name="Bernard M."/>
            <person name="Noel B."/>
            <person name="Bento P."/>
            <person name="Da Silva C."/>
            <person name="Labadie K."/>
            <person name="Alberti A."/>
            <person name="Aury J.M."/>
            <person name="Louis A."/>
            <person name="Dehais P."/>
            <person name="Bardou P."/>
            <person name="Montfort J."/>
            <person name="Klopp C."/>
            <person name="Cabau C."/>
            <person name="Gaspin C."/>
            <person name="Thorgaard G.H."/>
            <person name="Boussaha M."/>
            <person name="Quillet E."/>
            <person name="Guyomard R."/>
            <person name="Galiana D."/>
            <person name="Bobe J."/>
            <person name="Volff J.N."/>
            <person name="Genet C."/>
            <person name="Wincker P."/>
            <person name="Jaillon O."/>
            <person name="Roest Crollius H."/>
            <person name="Guiguen Y."/>
        </authorList>
    </citation>
    <scope>NUCLEOTIDE SEQUENCE [LARGE SCALE GENOMIC DNA]</scope>
</reference>
<dbReference type="STRING" id="8022.A0A060XUE3"/>
<accession>A0A060XUE3</accession>
<evidence type="ECO:0000313" key="1">
    <source>
        <dbReference type="EMBL" id="CDQ83243.1"/>
    </source>
</evidence>
<gene>
    <name evidence="1" type="ORF">GSONMT00002864001</name>
</gene>
<dbReference type="EMBL" id="FR906137">
    <property type="protein sequence ID" value="CDQ83243.1"/>
    <property type="molecule type" value="Genomic_DNA"/>
</dbReference>
<organism evidence="1 2">
    <name type="scientific">Oncorhynchus mykiss</name>
    <name type="common">Rainbow trout</name>
    <name type="synonym">Salmo gairdneri</name>
    <dbReference type="NCBI Taxonomy" id="8022"/>
    <lineage>
        <taxon>Eukaryota</taxon>
        <taxon>Metazoa</taxon>
        <taxon>Chordata</taxon>
        <taxon>Craniata</taxon>
        <taxon>Vertebrata</taxon>
        <taxon>Euteleostomi</taxon>
        <taxon>Actinopterygii</taxon>
        <taxon>Neopterygii</taxon>
        <taxon>Teleostei</taxon>
        <taxon>Protacanthopterygii</taxon>
        <taxon>Salmoniformes</taxon>
        <taxon>Salmonidae</taxon>
        <taxon>Salmoninae</taxon>
        <taxon>Oncorhynchus</taxon>
    </lineage>
</organism>